<dbReference type="EMBL" id="CP084167">
    <property type="protein sequence ID" value="UJG44414.1"/>
    <property type="molecule type" value="Genomic_DNA"/>
</dbReference>
<sequence length="370" mass="42826">MSNEEQLKLILKTISPVFIGTGEIISRAEIALKNHVLYVANIEKMANKIDLDKLNKLIRKAVTEKKGKHEELERIVKEGYEYRVVTGKNVEDISLELKEHIKVKNNLYIPGSSIKGSILSAIINTSLIELAEFSQAFQEFVEDIANKKFKDKNKINSALVGIALQWLKNKDQLIRKYREISKDEIKELGKRRFDRWIQVTDTNLVKIEKYGVILPVERKGGKGAPLPILQEMIRRNKELEFEMNLLNSNQEVKLKQLLEIVDKYYTKIFEKELKWCQDRKIRLVNNKLQKEENEYLLRIGLGTGNTAISLIPTMQELDPKNRLLATYGKNWRLTRVGGAAARSKWFAEYPTKDGKRKYSPLGWVKVSIKE</sequence>
<evidence type="ECO:0000256" key="4">
    <source>
        <dbReference type="ARBA" id="ARBA00022884"/>
    </source>
</evidence>
<dbReference type="InterPro" id="IPR010173">
    <property type="entry name" value="CRISPR-assoc_Csm5"/>
</dbReference>
<comment type="function">
    <text evidence="1">This subunit might be involved in maturation of a crRNA intermediate to its mature form.</text>
</comment>
<evidence type="ECO:0000256" key="3">
    <source>
        <dbReference type="ARBA" id="ARBA00016113"/>
    </source>
</evidence>
<evidence type="ECO:0000256" key="5">
    <source>
        <dbReference type="ARBA" id="ARBA00023118"/>
    </source>
</evidence>
<name>A0A9Y1FQ50_9ARCH</name>
<dbReference type="GO" id="GO:0003723">
    <property type="term" value="F:RNA binding"/>
    <property type="evidence" value="ECO:0007669"/>
    <property type="project" value="UniProtKB-KW"/>
</dbReference>
<comment type="similarity">
    <text evidence="2">Belongs to the CRISPR-associated Csm5 family.</text>
</comment>
<proteinExistence type="inferred from homology"/>
<keyword evidence="5" id="KW-0051">Antiviral defense</keyword>
<feature type="domain" description="CRISPR type III-associated protein" evidence="7">
    <location>
        <begin position="11"/>
        <end position="304"/>
    </location>
</feature>
<dbReference type="Pfam" id="PF03787">
    <property type="entry name" value="RAMPs"/>
    <property type="match status" value="1"/>
</dbReference>
<evidence type="ECO:0000313" key="8">
    <source>
        <dbReference type="EMBL" id="UJG44414.1"/>
    </source>
</evidence>
<reference evidence="8" key="1">
    <citation type="journal article" date="2022" name="Nat. Microbiol.">
        <title>Unique mobile elements and scalable gene flow at the prokaryote-eukaryote boundary revealed by circularized Asgard archaea genomes.</title>
        <authorList>
            <person name="Wu F."/>
            <person name="Speth D.R."/>
            <person name="Philosof A."/>
            <person name="Cremiere A."/>
            <person name="Narayanan A."/>
            <person name="Barco R.A."/>
            <person name="Connon S.A."/>
            <person name="Amend J.P."/>
            <person name="Antoshechkin I.A."/>
            <person name="Orphan V.J."/>
        </authorList>
    </citation>
    <scope>NUCLEOTIDE SEQUENCE</scope>
    <source>
        <strain evidence="8">PR6</strain>
    </source>
</reference>
<evidence type="ECO:0000259" key="7">
    <source>
        <dbReference type="Pfam" id="PF03787"/>
    </source>
</evidence>
<dbReference type="GO" id="GO:0051607">
    <property type="term" value="P:defense response to virus"/>
    <property type="evidence" value="ECO:0007669"/>
    <property type="project" value="UniProtKB-KW"/>
</dbReference>
<dbReference type="Proteomes" id="UP001200513">
    <property type="component" value="Chromosome"/>
</dbReference>
<organism evidence="8">
    <name type="scientific">Candidatus Heimdallarchaeum endolithica</name>
    <dbReference type="NCBI Taxonomy" id="2876572"/>
    <lineage>
        <taxon>Archaea</taxon>
        <taxon>Promethearchaeati</taxon>
        <taxon>Candidatus Heimdallarchaeota</taxon>
        <taxon>Candidatus Heimdallarchaeia (ex Rinke et al. 2021) (nom. nud.)</taxon>
        <taxon>Candidatus Heimdallarchaeales</taxon>
        <taxon>Candidatus Heimdallarchaeaceae</taxon>
        <taxon>Candidatus Heimdallarchaeum</taxon>
    </lineage>
</organism>
<accession>A0A9Y1FQ50</accession>
<evidence type="ECO:0000256" key="6">
    <source>
        <dbReference type="ARBA" id="ARBA00031720"/>
    </source>
</evidence>
<evidence type="ECO:0000256" key="2">
    <source>
        <dbReference type="ARBA" id="ARBA00006680"/>
    </source>
</evidence>
<dbReference type="PANTHER" id="PTHR38007">
    <property type="entry name" value="CRISPR SYSTEM CMS PROTEIN CSM5"/>
    <property type="match status" value="1"/>
</dbReference>
<dbReference type="NCBIfam" id="TIGR01899">
    <property type="entry name" value="cas_TM1807_csm5"/>
    <property type="match status" value="1"/>
</dbReference>
<protein>
    <recommendedName>
        <fullName evidence="3">CRISPR system Cms protein Csm5</fullName>
    </recommendedName>
    <alternativeName>
        <fullName evidence="6">CRISPR type III A-associated protein Csm5</fullName>
    </alternativeName>
</protein>
<evidence type="ECO:0000256" key="1">
    <source>
        <dbReference type="ARBA" id="ARBA00003088"/>
    </source>
</evidence>
<gene>
    <name evidence="8" type="primary">csm5</name>
    <name evidence="8" type="ORF">K9W46_04340</name>
</gene>
<dbReference type="InterPro" id="IPR005537">
    <property type="entry name" value="RAMP_III_fam"/>
</dbReference>
<dbReference type="AlphaFoldDB" id="A0A9Y1FQ50"/>
<dbReference type="PANTHER" id="PTHR38007:SF1">
    <property type="entry name" value="CRISPR SYSTEM CMS PROTEIN CSM5"/>
    <property type="match status" value="1"/>
</dbReference>
<keyword evidence="4" id="KW-0694">RNA-binding</keyword>